<reference evidence="4 5" key="1">
    <citation type="journal article" date="2020" name="Mol. Biol. Evol.">
        <title>Interspecific Gene Flow and the Evolution of Specialization in Black and White Rhinoceros.</title>
        <authorList>
            <person name="Moodley Y."/>
            <person name="Westbury M.V."/>
            <person name="Russo I.M."/>
            <person name="Gopalakrishnan S."/>
            <person name="Rakotoarivelo A."/>
            <person name="Olsen R.A."/>
            <person name="Prost S."/>
            <person name="Tunstall T."/>
            <person name="Ryder O.A."/>
            <person name="Dalen L."/>
            <person name="Bruford M.W."/>
        </authorList>
    </citation>
    <scope>NUCLEOTIDE SEQUENCE [LARGE SCALE GENOMIC DNA]</scope>
    <source>
        <strain evidence="4">SBR-YM</strain>
        <tissue evidence="4">Skin</tissue>
    </source>
</reference>
<feature type="transmembrane region" description="Helical" evidence="2">
    <location>
        <begin position="83"/>
        <end position="110"/>
    </location>
</feature>
<keyword evidence="2" id="KW-1133">Transmembrane helix</keyword>
<evidence type="ECO:0000313" key="5">
    <source>
        <dbReference type="Proteomes" id="UP000551758"/>
    </source>
</evidence>
<dbReference type="InterPro" id="IPR036179">
    <property type="entry name" value="Ig-like_dom_sf"/>
</dbReference>
<protein>
    <recommendedName>
        <fullName evidence="3">MHC class I alpha chain C-terminal domain-containing protein</fullName>
    </recommendedName>
</protein>
<keyword evidence="2" id="KW-0812">Transmembrane</keyword>
<feature type="region of interest" description="Disordered" evidence="1">
    <location>
        <begin position="114"/>
        <end position="137"/>
    </location>
</feature>
<name>A0A7J7FB61_DICBM</name>
<accession>A0A7J7FB61</accession>
<keyword evidence="2" id="KW-0472">Membrane</keyword>
<dbReference type="Proteomes" id="UP000551758">
    <property type="component" value="Unassembled WGS sequence"/>
</dbReference>
<sequence length="137" mass="14791">MKTYVPAYVYQVNENTTKSPDTPQRHITHHPISDCEVTLRCGALGFYPVEITLTWQRQDSSLRSEPLTFPSLPFPEPPPQPTILIMGLIVGLVLLGAVVTGAVVAGAVMWRKKCSGSNSAQGSDVSLTDPKGETLVA</sequence>
<dbReference type="Pfam" id="PF06623">
    <property type="entry name" value="MHC_I_C"/>
    <property type="match status" value="1"/>
</dbReference>
<evidence type="ECO:0000259" key="3">
    <source>
        <dbReference type="Pfam" id="PF06623"/>
    </source>
</evidence>
<organism evidence="4 5">
    <name type="scientific">Diceros bicornis minor</name>
    <name type="common">South-central black rhinoceros</name>
    <dbReference type="NCBI Taxonomy" id="77932"/>
    <lineage>
        <taxon>Eukaryota</taxon>
        <taxon>Metazoa</taxon>
        <taxon>Chordata</taxon>
        <taxon>Craniata</taxon>
        <taxon>Vertebrata</taxon>
        <taxon>Euteleostomi</taxon>
        <taxon>Mammalia</taxon>
        <taxon>Eutheria</taxon>
        <taxon>Laurasiatheria</taxon>
        <taxon>Perissodactyla</taxon>
        <taxon>Rhinocerotidae</taxon>
        <taxon>Diceros</taxon>
    </lineage>
</organism>
<evidence type="ECO:0000256" key="1">
    <source>
        <dbReference type="SAM" id="MobiDB-lite"/>
    </source>
</evidence>
<comment type="caution">
    <text evidence="4">The sequence shown here is derived from an EMBL/GenBank/DDBJ whole genome shotgun (WGS) entry which is preliminary data.</text>
</comment>
<evidence type="ECO:0000256" key="2">
    <source>
        <dbReference type="SAM" id="Phobius"/>
    </source>
</evidence>
<dbReference type="GO" id="GO:0019882">
    <property type="term" value="P:antigen processing and presentation"/>
    <property type="evidence" value="ECO:0007669"/>
    <property type="project" value="InterPro"/>
</dbReference>
<feature type="domain" description="MHC class I alpha chain C-terminal" evidence="3">
    <location>
        <begin position="115"/>
        <end position="131"/>
    </location>
</feature>
<proteinExistence type="predicted"/>
<dbReference type="AlphaFoldDB" id="A0A7J7FB61"/>
<dbReference type="Gene3D" id="2.60.40.10">
    <property type="entry name" value="Immunoglobulins"/>
    <property type="match status" value="1"/>
</dbReference>
<evidence type="ECO:0000313" key="4">
    <source>
        <dbReference type="EMBL" id="KAF5925211.1"/>
    </source>
</evidence>
<gene>
    <name evidence="4" type="ORF">HPG69_008895</name>
</gene>
<dbReference type="EMBL" id="JACDTQ010000823">
    <property type="protein sequence ID" value="KAF5925211.1"/>
    <property type="molecule type" value="Genomic_DNA"/>
</dbReference>
<dbReference type="InterPro" id="IPR010579">
    <property type="entry name" value="MHC_I_a_C"/>
</dbReference>
<feature type="compositionally biased region" description="Polar residues" evidence="1">
    <location>
        <begin position="115"/>
        <end position="126"/>
    </location>
</feature>
<dbReference type="GO" id="GO:0006955">
    <property type="term" value="P:immune response"/>
    <property type="evidence" value="ECO:0007669"/>
    <property type="project" value="InterPro"/>
</dbReference>
<dbReference type="InterPro" id="IPR013783">
    <property type="entry name" value="Ig-like_fold"/>
</dbReference>
<keyword evidence="5" id="KW-1185">Reference proteome</keyword>
<dbReference type="SUPFAM" id="SSF48726">
    <property type="entry name" value="Immunoglobulin"/>
    <property type="match status" value="1"/>
</dbReference>